<evidence type="ECO:0000313" key="7">
    <source>
        <dbReference type="Proteomes" id="UP000616769"/>
    </source>
</evidence>
<dbReference type="Proteomes" id="UP000070412">
    <property type="component" value="Unassembled WGS sequence"/>
</dbReference>
<organism evidence="4 7">
    <name type="scientific">Sarcoptes scabiei</name>
    <name type="common">Itch mite</name>
    <name type="synonym">Acarus scabiei</name>
    <dbReference type="NCBI Taxonomy" id="52283"/>
    <lineage>
        <taxon>Eukaryota</taxon>
        <taxon>Metazoa</taxon>
        <taxon>Ecdysozoa</taxon>
        <taxon>Arthropoda</taxon>
        <taxon>Chelicerata</taxon>
        <taxon>Arachnida</taxon>
        <taxon>Acari</taxon>
        <taxon>Acariformes</taxon>
        <taxon>Sarcoptiformes</taxon>
        <taxon>Astigmata</taxon>
        <taxon>Psoroptidia</taxon>
        <taxon>Sarcoptoidea</taxon>
        <taxon>Sarcoptidae</taxon>
        <taxon>Sarcoptinae</taxon>
        <taxon>Sarcoptes</taxon>
    </lineage>
</organism>
<dbReference type="InterPro" id="IPR006931">
    <property type="entry name" value="Calcipressin"/>
</dbReference>
<dbReference type="GO" id="GO:0005737">
    <property type="term" value="C:cytoplasm"/>
    <property type="evidence" value="ECO:0007669"/>
    <property type="project" value="TreeGrafter"/>
</dbReference>
<reference evidence="4 7" key="1">
    <citation type="journal article" date="2015" name="Parasit. Vectors">
        <title>Draft genome of the scabies mite.</title>
        <authorList>
            <person name="Rider S.D.Jr."/>
            <person name="Morgan M.S."/>
            <person name="Arlian L.G."/>
        </authorList>
    </citation>
    <scope>NUCLEOTIDE SEQUENCE [LARGE SCALE GENOMIC DNA]</scope>
    <source>
        <strain evidence="4">Arlian Lab</strain>
    </source>
</reference>
<evidence type="ECO:0000313" key="4">
    <source>
        <dbReference type="EMBL" id="KPM03020.1"/>
    </source>
</evidence>
<dbReference type="PANTHER" id="PTHR10300:SF14">
    <property type="entry name" value="PROTEIN SARAH"/>
    <property type="match status" value="1"/>
</dbReference>
<proteinExistence type="inferred from homology"/>
<keyword evidence="6" id="KW-1185">Reference proteome</keyword>
<dbReference type="GO" id="GO:0003676">
    <property type="term" value="F:nucleic acid binding"/>
    <property type="evidence" value="ECO:0007669"/>
    <property type="project" value="InterPro"/>
</dbReference>
<dbReference type="InterPro" id="IPR035979">
    <property type="entry name" value="RBD_domain_sf"/>
</dbReference>
<feature type="region of interest" description="Disordered" evidence="2">
    <location>
        <begin position="250"/>
        <end position="284"/>
    </location>
</feature>
<dbReference type="GO" id="GO:0008597">
    <property type="term" value="F:calcium-dependent protein serine/threonine phosphatase regulator activity"/>
    <property type="evidence" value="ECO:0007669"/>
    <property type="project" value="TreeGrafter"/>
</dbReference>
<dbReference type="SUPFAM" id="SSF54928">
    <property type="entry name" value="RNA-binding domain, RBD"/>
    <property type="match status" value="1"/>
</dbReference>
<dbReference type="Pfam" id="PF04847">
    <property type="entry name" value="Calcipressin"/>
    <property type="match status" value="1"/>
</dbReference>
<evidence type="ECO:0000313" key="3">
    <source>
        <dbReference type="EMBL" id="KAF7494984.1"/>
    </source>
</evidence>
<feature type="compositionally biased region" description="Acidic residues" evidence="2">
    <location>
        <begin position="266"/>
        <end position="280"/>
    </location>
</feature>
<evidence type="ECO:0000313" key="6">
    <source>
        <dbReference type="Proteomes" id="UP000070412"/>
    </source>
</evidence>
<reference evidence="3" key="3">
    <citation type="submission" date="2020-01" db="EMBL/GenBank/DDBJ databases">
        <authorList>
            <person name="Korhonen P.K.K."/>
            <person name="Guangxu M.G."/>
            <person name="Wang T.W."/>
            <person name="Stroehlein A.J.S."/>
            <person name="Young N.D."/>
            <person name="Ang C.-S.A."/>
            <person name="Fernando D.W.F."/>
            <person name="Lu H.L."/>
            <person name="Taylor S.T."/>
            <person name="Ehtesham M.E.M."/>
            <person name="Najaraj S.H.N."/>
            <person name="Harsha G.H.G."/>
            <person name="Madugundu A.M."/>
            <person name="Renuse S.R."/>
            <person name="Holt D.H."/>
            <person name="Pandey A.P."/>
            <person name="Papenfuss A.P."/>
            <person name="Gasser R.B.G."/>
            <person name="Fischer K.F."/>
        </authorList>
    </citation>
    <scope>NUCLEOTIDE SEQUENCE</scope>
    <source>
        <strain evidence="3">SSS_KF_BRIS2020</strain>
    </source>
</reference>
<reference evidence="6" key="2">
    <citation type="journal article" date="2020" name="PLoS Negl. Trop. Dis.">
        <title>High-quality nuclear genome for Sarcoptes scabiei-A critical resource for a neglected parasite.</title>
        <authorList>
            <person name="Korhonen P.K."/>
            <person name="Gasser R.B."/>
            <person name="Ma G."/>
            <person name="Wang T."/>
            <person name="Stroehlein A.J."/>
            <person name="Young N.D."/>
            <person name="Ang C.S."/>
            <person name="Fernando D.D."/>
            <person name="Lu H.C."/>
            <person name="Taylor S."/>
            <person name="Reynolds S.L."/>
            <person name="Mofiz E."/>
            <person name="Najaraj S.H."/>
            <person name="Gowda H."/>
            <person name="Madugundu A."/>
            <person name="Renuse S."/>
            <person name="Holt D."/>
            <person name="Pandey A."/>
            <person name="Papenfuss A.T."/>
            <person name="Fischer K."/>
        </authorList>
    </citation>
    <scope>NUCLEOTIDE SEQUENCE [LARGE SCALE GENOMIC DNA]</scope>
</reference>
<accession>A0A131ZY36</accession>
<dbReference type="GO" id="GO:0019722">
    <property type="term" value="P:calcium-mediated signaling"/>
    <property type="evidence" value="ECO:0007669"/>
    <property type="project" value="InterPro"/>
</dbReference>
<protein>
    <submittedName>
        <fullName evidence="4">Calcipressin-2-like protein</fullName>
    </submittedName>
    <submittedName>
        <fullName evidence="3">Protein sarah</fullName>
    </submittedName>
</protein>
<dbReference type="Gene3D" id="3.30.70.330">
    <property type="match status" value="1"/>
</dbReference>
<dbReference type="Proteomes" id="UP000616769">
    <property type="component" value="Unassembled WGS sequence"/>
</dbReference>
<dbReference type="VEuPathDB" id="VectorBase:SSCA007468"/>
<dbReference type="EnsemblMetazoa" id="SSS_6027s_mrna">
    <property type="protein sequence ID" value="KAF7494984.1"/>
    <property type="gene ID" value="SSS_6027"/>
</dbReference>
<dbReference type="EMBL" id="JXLN01003753">
    <property type="protein sequence ID" value="KPM03020.1"/>
    <property type="molecule type" value="Genomic_DNA"/>
</dbReference>
<comment type="similarity">
    <text evidence="1">Belongs to the RCAN family.</text>
</comment>
<dbReference type="GO" id="GO:0005634">
    <property type="term" value="C:nucleus"/>
    <property type="evidence" value="ECO:0007669"/>
    <property type="project" value="TreeGrafter"/>
</dbReference>
<evidence type="ECO:0000256" key="2">
    <source>
        <dbReference type="SAM" id="MobiDB-lite"/>
    </source>
</evidence>
<reference evidence="5" key="4">
    <citation type="submission" date="2022-06" db="UniProtKB">
        <authorList>
            <consortium name="EnsemblMetazoa"/>
        </authorList>
    </citation>
    <scope>IDENTIFICATION</scope>
</reference>
<dbReference type="OrthoDB" id="17212at2759"/>
<dbReference type="PANTHER" id="PTHR10300">
    <property type="entry name" value="CALCIPRESSIN"/>
    <property type="match status" value="1"/>
</dbReference>
<gene>
    <name evidence="4" type="ORF">QR98_0014490</name>
    <name evidence="3" type="ORF">SSS_6027</name>
</gene>
<dbReference type="InterPro" id="IPR012677">
    <property type="entry name" value="Nucleotide-bd_a/b_plait_sf"/>
</dbReference>
<dbReference type="AlphaFoldDB" id="A0A131ZY36"/>
<evidence type="ECO:0000313" key="5">
    <source>
        <dbReference type="EnsemblMetazoa" id="KAF7494984.1"/>
    </source>
</evidence>
<dbReference type="EMBL" id="WVUK01000051">
    <property type="protein sequence ID" value="KAF7494984.1"/>
    <property type="molecule type" value="Genomic_DNA"/>
</dbReference>
<sequence length="308" mass="35013">MDREQSIPPKSSEIATNEQEINANNCSGEIDIDNDYIRFLDRTTKTLMLMKDDDVGFDLELNRIIHGERDDHNDPNQNNALGCDEQFPLPKSLIITNMDYRIFDPSSKERNDFEKAFRHLDPEIKFSYFKSFHRARLDFQSQQATLKARIVLNQVKFGDEAINCYFAEVSDPTASNRSNDFLKPPALEKQFLISPPASPPEGWEPVEEAQPILNIDLQTALANLLPGSTHELHPPTSDQPAIVVHICDDSSKKKKSTGSRNNLFDNDIDDLDDSNSEESVSDSNRFLPQKIKICHTPCPPSMQHLRQT</sequence>
<evidence type="ECO:0000256" key="1">
    <source>
        <dbReference type="ARBA" id="ARBA00008209"/>
    </source>
</evidence>
<name>A0A131ZY36_SARSC</name>